<evidence type="ECO:0000256" key="2">
    <source>
        <dbReference type="ARBA" id="ARBA00005189"/>
    </source>
</evidence>
<evidence type="ECO:0000313" key="10">
    <source>
        <dbReference type="Proteomes" id="UP000735302"/>
    </source>
</evidence>
<dbReference type="SUPFAM" id="SSF53335">
    <property type="entry name" value="S-adenosyl-L-methionine-dependent methyltransferases"/>
    <property type="match status" value="1"/>
</dbReference>
<evidence type="ECO:0000259" key="8">
    <source>
        <dbReference type="Pfam" id="PF08241"/>
    </source>
</evidence>
<dbReference type="InterPro" id="IPR013216">
    <property type="entry name" value="Methyltransf_11"/>
</dbReference>
<comment type="pathway">
    <text evidence="2">Lipid metabolism.</text>
</comment>
<dbReference type="AlphaFoldDB" id="A0AAV4B0W1"/>
<protein>
    <recommendedName>
        <fullName evidence="5">phosphoethanolamine N-methyltransferase</fullName>
        <ecNumber evidence="5">2.1.1.103</ecNumber>
    </recommendedName>
</protein>
<comment type="pathway">
    <text evidence="1">Phospholipid metabolism; phosphatidylcholine biosynthesis.</text>
</comment>
<sequence>MAGRLRAWYTDQIASNLLVPRKGFFGWLAMKKQDSLSRILETNAVKLCKLKPDHKVLEVGFGSGNGLQAAYSVVKDGKGIVYGIDPSLHMVTAASRKMKKAVHDKKVYLFHGTAAQIPLNTDSVHRVFHTDCYYFWPLMRPAMRELFRVMQPGGVMVTVMNLQHLQKFQKAGYLKYANVDPVKYMTCLENYGFSNVHLEYHTDQRTGVEFQAIFSEVVEKPAHDLSMLSDDEDEEMEREVKKLLNEREDYRHLTRVKHK</sequence>
<dbReference type="Pfam" id="PF08241">
    <property type="entry name" value="Methyltransf_11"/>
    <property type="match status" value="1"/>
</dbReference>
<dbReference type="PANTHER" id="PTHR44307">
    <property type="entry name" value="PHOSPHOETHANOLAMINE METHYLTRANSFERASE"/>
    <property type="match status" value="1"/>
</dbReference>
<evidence type="ECO:0000256" key="5">
    <source>
        <dbReference type="ARBA" id="ARBA00035674"/>
    </source>
</evidence>
<dbReference type="CDD" id="cd02440">
    <property type="entry name" value="AdoMet_MTases"/>
    <property type="match status" value="1"/>
</dbReference>
<keyword evidence="4" id="KW-0808">Transferase</keyword>
<dbReference type="PANTHER" id="PTHR44307:SF2">
    <property type="entry name" value="PHOSPHOETHANOLAMINE METHYLTRANSFERASE ISOFORM X1"/>
    <property type="match status" value="1"/>
</dbReference>
<keyword evidence="3" id="KW-0489">Methyltransferase</keyword>
<evidence type="ECO:0000256" key="1">
    <source>
        <dbReference type="ARBA" id="ARBA00004969"/>
    </source>
</evidence>
<evidence type="ECO:0000256" key="4">
    <source>
        <dbReference type="ARBA" id="ARBA00022679"/>
    </source>
</evidence>
<comment type="catalytic activity">
    <reaction evidence="7">
        <text>N-methylethanolamine phosphate + S-adenosyl-L-methionine = N,N-dimethylethanolamine phosphate + S-adenosyl-L-homocysteine + H(+)</text>
        <dbReference type="Rhea" id="RHEA:25321"/>
        <dbReference type="ChEBI" id="CHEBI:15378"/>
        <dbReference type="ChEBI" id="CHEBI:57781"/>
        <dbReference type="ChEBI" id="CHEBI:57856"/>
        <dbReference type="ChEBI" id="CHEBI:58641"/>
        <dbReference type="ChEBI" id="CHEBI:59789"/>
        <dbReference type="EC" id="2.1.1.103"/>
    </reaction>
    <physiologicalReaction direction="left-to-right" evidence="7">
        <dbReference type="Rhea" id="RHEA:25322"/>
    </physiologicalReaction>
</comment>
<evidence type="ECO:0000256" key="7">
    <source>
        <dbReference type="ARBA" id="ARBA00047841"/>
    </source>
</evidence>
<keyword evidence="10" id="KW-1185">Reference proteome</keyword>
<name>A0AAV4B0W1_9GAST</name>
<comment type="caution">
    <text evidence="9">The sequence shown here is derived from an EMBL/GenBank/DDBJ whole genome shotgun (WGS) entry which is preliminary data.</text>
</comment>
<dbReference type="GO" id="GO:0032259">
    <property type="term" value="P:methylation"/>
    <property type="evidence" value="ECO:0007669"/>
    <property type="project" value="UniProtKB-KW"/>
</dbReference>
<reference evidence="9 10" key="1">
    <citation type="journal article" date="2021" name="Elife">
        <title>Chloroplast acquisition without the gene transfer in kleptoplastic sea slugs, Plakobranchus ocellatus.</title>
        <authorList>
            <person name="Maeda T."/>
            <person name="Takahashi S."/>
            <person name="Yoshida T."/>
            <person name="Shimamura S."/>
            <person name="Takaki Y."/>
            <person name="Nagai Y."/>
            <person name="Toyoda A."/>
            <person name="Suzuki Y."/>
            <person name="Arimoto A."/>
            <person name="Ishii H."/>
            <person name="Satoh N."/>
            <person name="Nishiyama T."/>
            <person name="Hasebe M."/>
            <person name="Maruyama T."/>
            <person name="Minagawa J."/>
            <person name="Obokata J."/>
            <person name="Shigenobu S."/>
        </authorList>
    </citation>
    <scope>NUCLEOTIDE SEQUENCE [LARGE SCALE GENOMIC DNA]</scope>
</reference>
<dbReference type="GO" id="GO:0000234">
    <property type="term" value="F:phosphoethanolamine N-methyltransferase activity"/>
    <property type="evidence" value="ECO:0007669"/>
    <property type="project" value="UniProtKB-EC"/>
</dbReference>
<dbReference type="EMBL" id="BLXT01004479">
    <property type="protein sequence ID" value="GFO13162.1"/>
    <property type="molecule type" value="Genomic_DNA"/>
</dbReference>
<proteinExistence type="predicted"/>
<dbReference type="Proteomes" id="UP000735302">
    <property type="component" value="Unassembled WGS sequence"/>
</dbReference>
<evidence type="ECO:0000256" key="6">
    <source>
        <dbReference type="ARBA" id="ARBA00047619"/>
    </source>
</evidence>
<evidence type="ECO:0000256" key="3">
    <source>
        <dbReference type="ARBA" id="ARBA00022603"/>
    </source>
</evidence>
<dbReference type="EC" id="2.1.1.103" evidence="5"/>
<gene>
    <name evidence="9" type="ORF">PoB_003966700</name>
</gene>
<feature type="domain" description="Methyltransferase type 11" evidence="8">
    <location>
        <begin position="57"/>
        <end position="157"/>
    </location>
</feature>
<accession>A0AAV4B0W1</accession>
<organism evidence="9 10">
    <name type="scientific">Plakobranchus ocellatus</name>
    <dbReference type="NCBI Taxonomy" id="259542"/>
    <lineage>
        <taxon>Eukaryota</taxon>
        <taxon>Metazoa</taxon>
        <taxon>Spiralia</taxon>
        <taxon>Lophotrochozoa</taxon>
        <taxon>Mollusca</taxon>
        <taxon>Gastropoda</taxon>
        <taxon>Heterobranchia</taxon>
        <taxon>Euthyneura</taxon>
        <taxon>Panpulmonata</taxon>
        <taxon>Sacoglossa</taxon>
        <taxon>Placobranchoidea</taxon>
        <taxon>Plakobranchidae</taxon>
        <taxon>Plakobranchus</taxon>
    </lineage>
</organism>
<dbReference type="Gene3D" id="3.40.50.150">
    <property type="entry name" value="Vaccinia Virus protein VP39"/>
    <property type="match status" value="1"/>
</dbReference>
<evidence type="ECO:0000313" key="9">
    <source>
        <dbReference type="EMBL" id="GFO13162.1"/>
    </source>
</evidence>
<dbReference type="InterPro" id="IPR029063">
    <property type="entry name" value="SAM-dependent_MTases_sf"/>
</dbReference>
<comment type="catalytic activity">
    <reaction evidence="6">
        <text>N,N-dimethylethanolamine phosphate + S-adenosyl-L-methionine = phosphocholine + S-adenosyl-L-homocysteine + H(+)</text>
        <dbReference type="Rhea" id="RHEA:25325"/>
        <dbReference type="ChEBI" id="CHEBI:15378"/>
        <dbReference type="ChEBI" id="CHEBI:57856"/>
        <dbReference type="ChEBI" id="CHEBI:58641"/>
        <dbReference type="ChEBI" id="CHEBI:59789"/>
        <dbReference type="ChEBI" id="CHEBI:295975"/>
        <dbReference type="EC" id="2.1.1.103"/>
    </reaction>
    <physiologicalReaction direction="left-to-right" evidence="6">
        <dbReference type="Rhea" id="RHEA:25326"/>
    </physiologicalReaction>
</comment>